<dbReference type="NCBIfam" id="TIGR01139">
    <property type="entry name" value="cysK"/>
    <property type="match status" value="1"/>
</dbReference>
<dbReference type="PANTHER" id="PTHR10314">
    <property type="entry name" value="CYSTATHIONINE BETA-SYNTHASE"/>
    <property type="match status" value="1"/>
</dbReference>
<dbReference type="Gene3D" id="3.40.50.1100">
    <property type="match status" value="2"/>
</dbReference>
<keyword evidence="8 11" id="KW-0663">Pyridoxal phosphate</keyword>
<organism evidence="15 16">
    <name type="scientific">Desulfofarcimen acetoxidans (strain ATCC 49208 / DSM 771 / KCTC 5769 / VKM B-1644 / 5575)</name>
    <name type="common">Desulfotomaculum acetoxidans</name>
    <dbReference type="NCBI Taxonomy" id="485916"/>
    <lineage>
        <taxon>Bacteria</taxon>
        <taxon>Bacillati</taxon>
        <taxon>Bacillota</taxon>
        <taxon>Clostridia</taxon>
        <taxon>Eubacteriales</taxon>
        <taxon>Peptococcaceae</taxon>
        <taxon>Desulfofarcimen</taxon>
    </lineage>
</organism>
<protein>
    <recommendedName>
        <fullName evidence="5 13">Cysteine synthase</fullName>
        <ecNumber evidence="4 13">2.5.1.47</ecNumber>
    </recommendedName>
</protein>
<comment type="catalytic activity">
    <reaction evidence="10 13">
        <text>O-acetyl-L-serine + hydrogen sulfide = L-cysteine + acetate</text>
        <dbReference type="Rhea" id="RHEA:14829"/>
        <dbReference type="ChEBI" id="CHEBI:29919"/>
        <dbReference type="ChEBI" id="CHEBI:30089"/>
        <dbReference type="ChEBI" id="CHEBI:35235"/>
        <dbReference type="ChEBI" id="CHEBI:58340"/>
        <dbReference type="EC" id="2.5.1.47"/>
    </reaction>
</comment>
<dbReference type="InterPro" id="IPR036052">
    <property type="entry name" value="TrpB-like_PALP_sf"/>
</dbReference>
<evidence type="ECO:0000256" key="7">
    <source>
        <dbReference type="ARBA" id="ARBA00022679"/>
    </source>
</evidence>
<keyword evidence="6 13" id="KW-0028">Amino-acid biosynthesis</keyword>
<dbReference type="OrthoDB" id="9808024at2"/>
<proteinExistence type="inferred from homology"/>
<evidence type="ECO:0000256" key="5">
    <source>
        <dbReference type="ARBA" id="ARBA00019371"/>
    </source>
</evidence>
<dbReference type="PROSITE" id="PS00901">
    <property type="entry name" value="CYS_SYNTHASE"/>
    <property type="match status" value="1"/>
</dbReference>
<evidence type="ECO:0000256" key="10">
    <source>
        <dbReference type="ARBA" id="ARBA00047931"/>
    </source>
</evidence>
<dbReference type="FunFam" id="3.40.50.1100:FF:000002">
    <property type="entry name" value="Cysteine synthase"/>
    <property type="match status" value="1"/>
</dbReference>
<evidence type="ECO:0000256" key="1">
    <source>
        <dbReference type="ARBA" id="ARBA00001933"/>
    </source>
</evidence>
<evidence type="ECO:0000256" key="12">
    <source>
        <dbReference type="PIRSR" id="PIRSR605856-51"/>
    </source>
</evidence>
<dbReference type="GO" id="GO:0004124">
    <property type="term" value="F:cysteine synthase activity"/>
    <property type="evidence" value="ECO:0007669"/>
    <property type="project" value="UniProtKB-UniRule"/>
</dbReference>
<feature type="binding site" evidence="11">
    <location>
        <position position="74"/>
    </location>
    <ligand>
        <name>pyridoxal 5'-phosphate</name>
        <dbReference type="ChEBI" id="CHEBI:597326"/>
    </ligand>
</feature>
<name>C8W5U4_DESAS</name>
<dbReference type="NCBIfam" id="TIGR01136">
    <property type="entry name" value="cysKM"/>
    <property type="match status" value="1"/>
</dbReference>
<dbReference type="Pfam" id="PF00291">
    <property type="entry name" value="PALP"/>
    <property type="match status" value="1"/>
</dbReference>
<evidence type="ECO:0000256" key="13">
    <source>
        <dbReference type="RuleBase" id="RU003985"/>
    </source>
</evidence>
<evidence type="ECO:0000256" key="2">
    <source>
        <dbReference type="ARBA" id="ARBA00004962"/>
    </source>
</evidence>
<evidence type="ECO:0000313" key="16">
    <source>
        <dbReference type="Proteomes" id="UP000002217"/>
    </source>
</evidence>
<evidence type="ECO:0000256" key="9">
    <source>
        <dbReference type="ARBA" id="ARBA00023192"/>
    </source>
</evidence>
<feature type="binding site" evidence="11">
    <location>
        <begin position="177"/>
        <end position="181"/>
    </location>
    <ligand>
        <name>pyridoxal 5'-phosphate</name>
        <dbReference type="ChEBI" id="CHEBI:597326"/>
    </ligand>
</feature>
<evidence type="ECO:0000256" key="6">
    <source>
        <dbReference type="ARBA" id="ARBA00022605"/>
    </source>
</evidence>
<keyword evidence="16" id="KW-1185">Reference proteome</keyword>
<comment type="pathway">
    <text evidence="2">Amino-acid biosynthesis; L-cysteine biosynthesis; L-cysteine from L-serine: step 2/2.</text>
</comment>
<dbReference type="GO" id="GO:0016846">
    <property type="term" value="F:carbon-sulfur lyase activity"/>
    <property type="evidence" value="ECO:0007669"/>
    <property type="project" value="UniProtKB-ARBA"/>
</dbReference>
<dbReference type="InterPro" id="IPR050214">
    <property type="entry name" value="Cys_Synth/Cystath_Beta-Synth"/>
</dbReference>
<keyword evidence="7 13" id="KW-0808">Transferase</keyword>
<dbReference type="STRING" id="485916.Dtox_3364"/>
<dbReference type="Proteomes" id="UP000002217">
    <property type="component" value="Chromosome"/>
</dbReference>
<dbReference type="EC" id="2.5.1.47" evidence="4 13"/>
<dbReference type="InterPro" id="IPR001926">
    <property type="entry name" value="TrpB-like_PALP"/>
</dbReference>
<dbReference type="eggNOG" id="COG0031">
    <property type="taxonomic scope" value="Bacteria"/>
</dbReference>
<dbReference type="InterPro" id="IPR001216">
    <property type="entry name" value="P-phosphate_BS"/>
</dbReference>
<keyword evidence="9 13" id="KW-0198">Cysteine biosynthesis</keyword>
<feature type="domain" description="Tryptophan synthase beta chain-like PALP" evidence="14">
    <location>
        <begin position="7"/>
        <end position="293"/>
    </location>
</feature>
<evidence type="ECO:0000256" key="11">
    <source>
        <dbReference type="PIRSR" id="PIRSR605856-50"/>
    </source>
</evidence>
<comment type="cofactor">
    <cofactor evidence="1 11 13">
        <name>pyridoxal 5'-phosphate</name>
        <dbReference type="ChEBI" id="CHEBI:597326"/>
    </cofactor>
</comment>
<dbReference type="KEGG" id="dae:Dtox_3364"/>
<dbReference type="UniPathway" id="UPA00136">
    <property type="reaction ID" value="UER00200"/>
</dbReference>
<dbReference type="CDD" id="cd01561">
    <property type="entry name" value="CBS_like"/>
    <property type="match status" value="1"/>
</dbReference>
<accession>C8W5U4</accession>
<evidence type="ECO:0000256" key="3">
    <source>
        <dbReference type="ARBA" id="ARBA00007103"/>
    </source>
</evidence>
<sequence>MQIVDDITSLVGQTPLLSLNKLEKYLPARLLGKLEMFNPGGSVKDRTASSMIRAAREQGLLNKDSVIIEPTSGNTGIALALICAASGWRLILTMPDTMSEERRKLLQAYGAETVLTPGADGMRGAIARAEELAGQIPDSFMPMQFTNPANPAAHLATGEEIWQQTGGQVDIFVACVGTGGTITGVAQALKKNKPEVRIVAVEPAASPVLSGGKAGLHKIQGIGAGFIPEVLQTELLDEIVAVTDEAAFNMTRRLAGELGVLAGISSGAAVHAALKLAEKATNQGKLVVVLLPDGGERYLSAGVF</sequence>
<dbReference type="InterPro" id="IPR005859">
    <property type="entry name" value="CysK"/>
</dbReference>
<dbReference type="InterPro" id="IPR005856">
    <property type="entry name" value="Cys_synth"/>
</dbReference>
<evidence type="ECO:0000256" key="8">
    <source>
        <dbReference type="ARBA" id="ARBA00022898"/>
    </source>
</evidence>
<evidence type="ECO:0000313" key="15">
    <source>
        <dbReference type="EMBL" id="ACV64094.1"/>
    </source>
</evidence>
<evidence type="ECO:0000256" key="4">
    <source>
        <dbReference type="ARBA" id="ARBA00012681"/>
    </source>
</evidence>
<feature type="modified residue" description="N6-(pyridoxal phosphate)lysine" evidence="12">
    <location>
        <position position="44"/>
    </location>
</feature>
<dbReference type="HOGENOM" id="CLU_021018_1_0_9"/>
<evidence type="ECO:0000259" key="14">
    <source>
        <dbReference type="Pfam" id="PF00291"/>
    </source>
</evidence>
<reference evidence="15 16" key="1">
    <citation type="journal article" date="2009" name="Stand. Genomic Sci.">
        <title>Complete genome sequence of Desulfotomaculum acetoxidans type strain (5575).</title>
        <authorList>
            <person name="Spring S."/>
            <person name="Lapidus A."/>
            <person name="Schroder M."/>
            <person name="Gleim D."/>
            <person name="Sims D."/>
            <person name="Meincke L."/>
            <person name="Glavina Del Rio T."/>
            <person name="Tice H."/>
            <person name="Copeland A."/>
            <person name="Cheng J.F."/>
            <person name="Lucas S."/>
            <person name="Chen F."/>
            <person name="Nolan M."/>
            <person name="Bruce D."/>
            <person name="Goodwin L."/>
            <person name="Pitluck S."/>
            <person name="Ivanova N."/>
            <person name="Mavromatis K."/>
            <person name="Mikhailova N."/>
            <person name="Pati A."/>
            <person name="Chen A."/>
            <person name="Palaniappan K."/>
            <person name="Land M."/>
            <person name="Hauser L."/>
            <person name="Chang Y.J."/>
            <person name="Jeffries C.D."/>
            <person name="Chain P."/>
            <person name="Saunders E."/>
            <person name="Brettin T."/>
            <person name="Detter J.C."/>
            <person name="Goker M."/>
            <person name="Bristow J."/>
            <person name="Eisen J.A."/>
            <person name="Markowitz V."/>
            <person name="Hugenholtz P."/>
            <person name="Kyrpides N.C."/>
            <person name="Klenk H.P."/>
            <person name="Han C."/>
        </authorList>
    </citation>
    <scope>NUCLEOTIDE SEQUENCE [LARGE SCALE GENOMIC DNA]</scope>
    <source>
        <strain evidence="16">ATCC 49208 / DSM 771 / VKM B-1644</strain>
    </source>
</reference>
<dbReference type="FunFam" id="3.40.50.1100:FF:000006">
    <property type="entry name" value="Cysteine synthase"/>
    <property type="match status" value="1"/>
</dbReference>
<dbReference type="GO" id="GO:0006535">
    <property type="term" value="P:cysteine biosynthetic process from serine"/>
    <property type="evidence" value="ECO:0007669"/>
    <property type="project" value="UniProtKB-UniRule"/>
</dbReference>
<dbReference type="AlphaFoldDB" id="C8W5U4"/>
<dbReference type="EMBL" id="CP001720">
    <property type="protein sequence ID" value="ACV64094.1"/>
    <property type="molecule type" value="Genomic_DNA"/>
</dbReference>
<gene>
    <name evidence="15" type="ordered locus">Dtox_3364</name>
</gene>
<dbReference type="SUPFAM" id="SSF53686">
    <property type="entry name" value="Tryptophan synthase beta subunit-like PLP-dependent enzymes"/>
    <property type="match status" value="1"/>
</dbReference>
<comment type="similarity">
    <text evidence="3 13">Belongs to the cysteine synthase/cystathionine beta-synthase family.</text>
</comment>
<feature type="binding site" evidence="11">
    <location>
        <position position="265"/>
    </location>
    <ligand>
        <name>pyridoxal 5'-phosphate</name>
        <dbReference type="ChEBI" id="CHEBI:597326"/>
    </ligand>
</feature>
<dbReference type="RefSeq" id="WP_015758784.1">
    <property type="nucleotide sequence ID" value="NC_013216.1"/>
</dbReference>